<comment type="caution">
    <text evidence="1">The sequence shown here is derived from an EMBL/GenBank/DDBJ whole genome shotgun (WGS) entry which is preliminary data.</text>
</comment>
<evidence type="ECO:0000313" key="1">
    <source>
        <dbReference type="EMBL" id="ERT12894.1"/>
    </source>
</evidence>
<sequence length="39" mass="4082">MQVLHSVICVLQSRSSPGDTEFSLSGSGTLHLIAPKDGL</sequence>
<organism evidence="1 2">
    <name type="scientific">Photorhabdus temperata J3</name>
    <dbReference type="NCBI Taxonomy" id="1389415"/>
    <lineage>
        <taxon>Bacteria</taxon>
        <taxon>Pseudomonadati</taxon>
        <taxon>Pseudomonadota</taxon>
        <taxon>Gammaproteobacteria</taxon>
        <taxon>Enterobacterales</taxon>
        <taxon>Morganellaceae</taxon>
        <taxon>Photorhabdus</taxon>
    </lineage>
</organism>
<gene>
    <name evidence="1" type="ORF">O185_11805</name>
</gene>
<dbReference type="AlphaFoldDB" id="U7QXY7"/>
<proteinExistence type="predicted"/>
<accession>U7QXY7</accession>
<name>U7QXY7_PHOTE</name>
<dbReference type="Proteomes" id="UP000017133">
    <property type="component" value="Unassembled WGS sequence"/>
</dbReference>
<dbReference type="EMBL" id="AXDT01000101">
    <property type="protein sequence ID" value="ERT12894.1"/>
    <property type="molecule type" value="Genomic_DNA"/>
</dbReference>
<keyword evidence="2" id="KW-1185">Reference proteome</keyword>
<reference evidence="1 2" key="1">
    <citation type="submission" date="2013-10" db="EMBL/GenBank/DDBJ databases">
        <title>Whole Genome Shotgun Sequence of Photorhabdus temperata J3.</title>
        <authorList>
            <person name="Park G.-S."/>
            <person name="Hong S.-J."/>
            <person name="Shin J.-H."/>
        </authorList>
    </citation>
    <scope>NUCLEOTIDE SEQUENCE [LARGE SCALE GENOMIC DNA]</scope>
    <source>
        <strain evidence="1 2">J3</strain>
    </source>
</reference>
<evidence type="ECO:0000313" key="2">
    <source>
        <dbReference type="Proteomes" id="UP000017133"/>
    </source>
</evidence>
<dbReference type="PATRIC" id="fig|1389415.4.peg.2364"/>
<protein>
    <submittedName>
        <fullName evidence="1">Uncharacterized protein</fullName>
    </submittedName>
</protein>